<evidence type="ECO:0000313" key="2">
    <source>
        <dbReference type="Proteomes" id="UP000694396"/>
    </source>
</evidence>
<name>A0A8C3XFX2_9PASS</name>
<dbReference type="Proteomes" id="UP000694396">
    <property type="component" value="Unplaced"/>
</dbReference>
<reference evidence="1" key="1">
    <citation type="submission" date="2025-08" db="UniProtKB">
        <authorList>
            <consortium name="Ensembl"/>
        </authorList>
    </citation>
    <scope>IDENTIFICATION</scope>
</reference>
<sequence>MPQEKQWPAEMILQFWQKLSWRTMASSLALPVGFSLICQRALVPFLASLPGTVQSWPDSYLSDHGRNWPGGHFCSPTCRSPPYQTGHSLPHCSSQGCCQLLLPTGHWPPSPYIYSPKKTLPATTATGRA</sequence>
<dbReference type="Ensembl" id="ENSCRFT00000017457.1">
    <property type="protein sequence ID" value="ENSCRFP00000016871.1"/>
    <property type="gene ID" value="ENSCRFG00000012883.1"/>
</dbReference>
<protein>
    <submittedName>
        <fullName evidence="1">Uncharacterized protein</fullName>
    </submittedName>
</protein>
<organism evidence="1 2">
    <name type="scientific">Cyanoderma ruficeps</name>
    <name type="common">rufous-capped babbler</name>
    <dbReference type="NCBI Taxonomy" id="181631"/>
    <lineage>
        <taxon>Eukaryota</taxon>
        <taxon>Metazoa</taxon>
        <taxon>Chordata</taxon>
        <taxon>Craniata</taxon>
        <taxon>Vertebrata</taxon>
        <taxon>Euteleostomi</taxon>
        <taxon>Archelosauria</taxon>
        <taxon>Archosauria</taxon>
        <taxon>Dinosauria</taxon>
        <taxon>Saurischia</taxon>
        <taxon>Theropoda</taxon>
        <taxon>Coelurosauria</taxon>
        <taxon>Aves</taxon>
        <taxon>Neognathae</taxon>
        <taxon>Neoaves</taxon>
        <taxon>Telluraves</taxon>
        <taxon>Australaves</taxon>
        <taxon>Passeriformes</taxon>
        <taxon>Sylvioidea</taxon>
        <taxon>Timaliidae</taxon>
        <taxon>Cyanoderma</taxon>
    </lineage>
</organism>
<evidence type="ECO:0000313" key="1">
    <source>
        <dbReference type="Ensembl" id="ENSCRFP00000016871.1"/>
    </source>
</evidence>
<proteinExistence type="predicted"/>
<keyword evidence="2" id="KW-1185">Reference proteome</keyword>
<accession>A0A8C3XFX2</accession>
<dbReference type="AlphaFoldDB" id="A0A8C3XFX2"/>
<reference evidence="1" key="2">
    <citation type="submission" date="2025-09" db="UniProtKB">
        <authorList>
            <consortium name="Ensembl"/>
        </authorList>
    </citation>
    <scope>IDENTIFICATION</scope>
</reference>